<feature type="domain" description="DUF202" evidence="7">
    <location>
        <begin position="161"/>
        <end position="225"/>
    </location>
</feature>
<dbReference type="Proteomes" id="UP000014978">
    <property type="component" value="Unassembled WGS sequence"/>
</dbReference>
<dbReference type="OrthoDB" id="2243669at2759"/>
<dbReference type="AlphaFoldDB" id="S7XKJ5"/>
<evidence type="ECO:0000313" key="8">
    <source>
        <dbReference type="EMBL" id="EPR79574.1"/>
    </source>
</evidence>
<accession>S7XKJ5</accession>
<dbReference type="EMBL" id="ATCN01000196">
    <property type="protein sequence ID" value="EPR79574.1"/>
    <property type="molecule type" value="Genomic_DNA"/>
</dbReference>
<dbReference type="InParanoid" id="S7XKJ5"/>
<protein>
    <submittedName>
        <fullName evidence="8">Putative vacuolar transporter chaperone</fullName>
    </submittedName>
</protein>
<evidence type="ECO:0000256" key="6">
    <source>
        <dbReference type="SAM" id="Phobius"/>
    </source>
</evidence>
<sequence length="263" mass="31382">HNNKEYNNREYSNRESEIYKRIHKLIKDNELYSFTKIKYKRIKIEKDTENNNIFYYDIKIEREHRYKRLKEIIIKTKENMNYERINILAYFIAKSKDYKFNNKKHILIHESSRGDDSINNRNTGNNRVIRYKPSRNTSSKESNSNSNNDRIITIPIRVEPKVFFANERTFLSWLQFAIFNGTIGVCIFCLSDGTKGNTGEVCGFILIMVSIIFAIYALYLYFYRVGLIRRRRVNYDNLYGPVVLTVVFISAMIFCVLYKLDEN</sequence>
<evidence type="ECO:0000256" key="3">
    <source>
        <dbReference type="ARBA" id="ARBA00022989"/>
    </source>
</evidence>
<dbReference type="VEuPathDB" id="MicrosporidiaDB:SLOPH_227"/>
<dbReference type="InterPro" id="IPR051572">
    <property type="entry name" value="VTC_Complex_Subunit"/>
</dbReference>
<evidence type="ECO:0000256" key="2">
    <source>
        <dbReference type="ARBA" id="ARBA00022692"/>
    </source>
</evidence>
<organism evidence="8 9">
    <name type="scientific">Spraguea lophii (strain 42_110)</name>
    <name type="common">Microsporidian parasite</name>
    <dbReference type="NCBI Taxonomy" id="1358809"/>
    <lineage>
        <taxon>Eukaryota</taxon>
        <taxon>Fungi</taxon>
        <taxon>Fungi incertae sedis</taxon>
        <taxon>Microsporidia</taxon>
        <taxon>Spragueidae</taxon>
        <taxon>Spraguea</taxon>
    </lineage>
</organism>
<keyword evidence="9" id="KW-1185">Reference proteome</keyword>
<gene>
    <name evidence="8" type="ORF">SLOPH_227</name>
</gene>
<feature type="transmembrane region" description="Helical" evidence="6">
    <location>
        <begin position="170"/>
        <end position="190"/>
    </location>
</feature>
<name>S7XKJ5_SPRLO</name>
<keyword evidence="3 6" id="KW-1133">Transmembrane helix</keyword>
<reference evidence="9" key="1">
    <citation type="journal article" date="2013" name="PLoS Genet.">
        <title>The genome of Spraguea lophii and the basis of host-microsporidian interactions.</title>
        <authorList>
            <person name="Campbell S.E."/>
            <person name="Williams T.A."/>
            <person name="Yousuf A."/>
            <person name="Soanes D.M."/>
            <person name="Paszkiewicz K.H."/>
            <person name="Williams B.A.P."/>
        </authorList>
    </citation>
    <scope>NUCLEOTIDE SEQUENCE [LARGE SCALE GENOMIC DNA]</scope>
    <source>
        <strain evidence="9">42_110</strain>
    </source>
</reference>
<keyword evidence="4 6" id="KW-0472">Membrane</keyword>
<feature type="transmembrane region" description="Helical" evidence="6">
    <location>
        <begin position="242"/>
        <end position="260"/>
    </location>
</feature>
<evidence type="ECO:0000313" key="9">
    <source>
        <dbReference type="Proteomes" id="UP000014978"/>
    </source>
</evidence>
<comment type="subcellular location">
    <subcellularLocation>
        <location evidence="1">Endomembrane system</location>
        <topology evidence="1">Multi-pass membrane protein</topology>
    </subcellularLocation>
</comment>
<evidence type="ECO:0000256" key="1">
    <source>
        <dbReference type="ARBA" id="ARBA00004127"/>
    </source>
</evidence>
<evidence type="ECO:0000256" key="4">
    <source>
        <dbReference type="ARBA" id="ARBA00023136"/>
    </source>
</evidence>
<feature type="non-terminal residue" evidence="8">
    <location>
        <position position="1"/>
    </location>
</feature>
<feature type="region of interest" description="Disordered" evidence="5">
    <location>
        <begin position="115"/>
        <end position="146"/>
    </location>
</feature>
<proteinExistence type="predicted"/>
<feature type="compositionally biased region" description="Low complexity" evidence="5">
    <location>
        <begin position="134"/>
        <end position="146"/>
    </location>
</feature>
<comment type="caution">
    <text evidence="8">The sequence shown here is derived from an EMBL/GenBank/DDBJ whole genome shotgun (WGS) entry which is preliminary data.</text>
</comment>
<evidence type="ECO:0000256" key="5">
    <source>
        <dbReference type="SAM" id="MobiDB-lite"/>
    </source>
</evidence>
<evidence type="ECO:0000259" key="7">
    <source>
        <dbReference type="Pfam" id="PF02656"/>
    </source>
</evidence>
<dbReference type="Pfam" id="PF02656">
    <property type="entry name" value="DUF202"/>
    <property type="match status" value="1"/>
</dbReference>
<dbReference type="PANTHER" id="PTHR46140:SF1">
    <property type="entry name" value="VACUOLAR TRANSPORTER CHAPERONE COMPLEX SUBUNIT 4-RELATED"/>
    <property type="match status" value="1"/>
</dbReference>
<dbReference type="InterPro" id="IPR003807">
    <property type="entry name" value="DUF202"/>
</dbReference>
<feature type="transmembrane region" description="Helical" evidence="6">
    <location>
        <begin position="202"/>
        <end position="222"/>
    </location>
</feature>
<dbReference type="PANTHER" id="PTHR46140">
    <property type="entry name" value="VACUOLAR TRANSPORTER CHAPERONE 1-RELATED"/>
    <property type="match status" value="1"/>
</dbReference>
<dbReference type="HOGENOM" id="CLU_1059896_0_0_1"/>
<dbReference type="GO" id="GO:0012505">
    <property type="term" value="C:endomembrane system"/>
    <property type="evidence" value="ECO:0007669"/>
    <property type="project" value="UniProtKB-SubCell"/>
</dbReference>
<dbReference type="STRING" id="1358809.S7XKJ5"/>
<keyword evidence="2 6" id="KW-0812">Transmembrane</keyword>